<gene>
    <name evidence="2" type="ORF">CTEN210_13717</name>
</gene>
<feature type="compositionally biased region" description="Basic and acidic residues" evidence="1">
    <location>
        <begin position="70"/>
        <end position="80"/>
    </location>
</feature>
<name>A0AAD3HBJ4_9STRA</name>
<feature type="region of interest" description="Disordered" evidence="1">
    <location>
        <begin position="1"/>
        <end position="104"/>
    </location>
</feature>
<dbReference type="EMBL" id="BLLK01000057">
    <property type="protein sequence ID" value="GFH57241.1"/>
    <property type="molecule type" value="Genomic_DNA"/>
</dbReference>
<dbReference type="Proteomes" id="UP001054902">
    <property type="component" value="Unassembled WGS sequence"/>
</dbReference>
<evidence type="ECO:0000313" key="2">
    <source>
        <dbReference type="EMBL" id="GFH57241.1"/>
    </source>
</evidence>
<sequence>MSKDQTSQGTDSLPQSSFHLGTIQEMRSSSSSSTSKDGEEEAATAKYIPKQMFHTPKMMKGYRATSSPHFETDFDKHDESFETAILSPSPPKVPKKQKPKENKN</sequence>
<comment type="caution">
    <text evidence="2">The sequence shown here is derived from an EMBL/GenBank/DDBJ whole genome shotgun (WGS) entry which is preliminary data.</text>
</comment>
<keyword evidence="3" id="KW-1185">Reference proteome</keyword>
<proteinExistence type="predicted"/>
<accession>A0AAD3HBJ4</accession>
<protein>
    <submittedName>
        <fullName evidence="2">Uncharacterized protein</fullName>
    </submittedName>
</protein>
<organism evidence="2 3">
    <name type="scientific">Chaetoceros tenuissimus</name>
    <dbReference type="NCBI Taxonomy" id="426638"/>
    <lineage>
        <taxon>Eukaryota</taxon>
        <taxon>Sar</taxon>
        <taxon>Stramenopiles</taxon>
        <taxon>Ochrophyta</taxon>
        <taxon>Bacillariophyta</taxon>
        <taxon>Coscinodiscophyceae</taxon>
        <taxon>Chaetocerotophycidae</taxon>
        <taxon>Chaetocerotales</taxon>
        <taxon>Chaetocerotaceae</taxon>
        <taxon>Chaetoceros</taxon>
    </lineage>
</organism>
<evidence type="ECO:0000313" key="3">
    <source>
        <dbReference type="Proteomes" id="UP001054902"/>
    </source>
</evidence>
<reference evidence="2 3" key="1">
    <citation type="journal article" date="2021" name="Sci. Rep.">
        <title>The genome of the diatom Chaetoceros tenuissimus carries an ancient integrated fragment of an extant virus.</title>
        <authorList>
            <person name="Hongo Y."/>
            <person name="Kimura K."/>
            <person name="Takaki Y."/>
            <person name="Yoshida Y."/>
            <person name="Baba S."/>
            <person name="Kobayashi G."/>
            <person name="Nagasaki K."/>
            <person name="Hano T."/>
            <person name="Tomaru Y."/>
        </authorList>
    </citation>
    <scope>NUCLEOTIDE SEQUENCE [LARGE SCALE GENOMIC DNA]</scope>
    <source>
        <strain evidence="2 3">NIES-3715</strain>
    </source>
</reference>
<dbReference type="AlphaFoldDB" id="A0AAD3HBJ4"/>
<feature type="compositionally biased region" description="Polar residues" evidence="1">
    <location>
        <begin position="1"/>
        <end position="19"/>
    </location>
</feature>
<evidence type="ECO:0000256" key="1">
    <source>
        <dbReference type="SAM" id="MobiDB-lite"/>
    </source>
</evidence>